<protein>
    <recommendedName>
        <fullName evidence="2">Adipose-secreted signaling protein</fullName>
    </recommendedName>
</protein>
<comment type="similarity">
    <text evidence="1">Belongs to the ADISSP family.</text>
</comment>
<dbReference type="InterPro" id="IPR026794">
    <property type="entry name" value="ADISSP"/>
</dbReference>
<evidence type="ECO:0000313" key="4">
    <source>
        <dbReference type="Proteomes" id="UP000502823"/>
    </source>
</evidence>
<comment type="caution">
    <text evidence="3">The sequence shown here is derived from an EMBL/GenBank/DDBJ whole genome shotgun (WGS) entry which is preliminary data.</text>
</comment>
<accession>A0A6L2PPH8</accession>
<dbReference type="Pfam" id="PF15006">
    <property type="entry name" value="DUF4517"/>
    <property type="match status" value="1"/>
</dbReference>
<sequence>MLCDEQEGAKRNVFPGGCEYGHTKSVTLVIITVESQWRYLLKQTSKKKLSLICRHEIVALIMTLQFYNEKRLIMSEKEHHRVHFGEDTDTFGKDNEIVIQKRDNWQLTAHLGFLQVGHRYEIHLALPRSQCELGEATDLRESVSQKAPSINCKLLGIAPDKKDIVLKIELFAYKEKLLKEELCLERSDDKSLFTLMVMARVLGRGKGTPLLRNGIKCIGVELDDESEASDWQGFD</sequence>
<gene>
    <name evidence="3" type="ORF">Cfor_12097</name>
</gene>
<evidence type="ECO:0000256" key="2">
    <source>
        <dbReference type="ARBA" id="ARBA00035300"/>
    </source>
</evidence>
<dbReference type="PANTHER" id="PTHR13287:SF2">
    <property type="entry name" value="ADIPOSE-SECRETED SIGNALING PROTEIN"/>
    <property type="match status" value="1"/>
</dbReference>
<keyword evidence="4" id="KW-1185">Reference proteome</keyword>
<dbReference type="PANTHER" id="PTHR13287">
    <property type="entry name" value="ADIPOSE-SECRETED SIGNALING PROTEIN"/>
    <property type="match status" value="1"/>
</dbReference>
<name>A0A6L2PPH8_COPFO</name>
<dbReference type="AlphaFoldDB" id="A0A6L2PPH8"/>
<reference evidence="4" key="1">
    <citation type="submission" date="2020-01" db="EMBL/GenBank/DDBJ databases">
        <title>Draft genome sequence of the Termite Coptotermes fromosanus.</title>
        <authorList>
            <person name="Itakura S."/>
            <person name="Yosikawa Y."/>
            <person name="Umezawa K."/>
        </authorList>
    </citation>
    <scope>NUCLEOTIDE SEQUENCE [LARGE SCALE GENOMIC DNA]</scope>
</reference>
<dbReference type="InParanoid" id="A0A6L2PPH8"/>
<proteinExistence type="inferred from homology"/>
<dbReference type="FunCoup" id="A0A6L2PPH8">
    <property type="interactions" value="735"/>
</dbReference>
<dbReference type="EMBL" id="BLKM01000403">
    <property type="protein sequence ID" value="GFG33072.1"/>
    <property type="molecule type" value="Genomic_DNA"/>
</dbReference>
<evidence type="ECO:0000256" key="1">
    <source>
        <dbReference type="ARBA" id="ARBA00035018"/>
    </source>
</evidence>
<dbReference type="OrthoDB" id="6246153at2759"/>
<organism evidence="3 4">
    <name type="scientific">Coptotermes formosanus</name>
    <name type="common">Formosan subterranean termite</name>
    <dbReference type="NCBI Taxonomy" id="36987"/>
    <lineage>
        <taxon>Eukaryota</taxon>
        <taxon>Metazoa</taxon>
        <taxon>Ecdysozoa</taxon>
        <taxon>Arthropoda</taxon>
        <taxon>Hexapoda</taxon>
        <taxon>Insecta</taxon>
        <taxon>Pterygota</taxon>
        <taxon>Neoptera</taxon>
        <taxon>Polyneoptera</taxon>
        <taxon>Dictyoptera</taxon>
        <taxon>Blattodea</taxon>
        <taxon>Blattoidea</taxon>
        <taxon>Termitoidae</taxon>
        <taxon>Rhinotermitidae</taxon>
        <taxon>Coptotermes</taxon>
    </lineage>
</organism>
<dbReference type="Proteomes" id="UP000502823">
    <property type="component" value="Unassembled WGS sequence"/>
</dbReference>
<evidence type="ECO:0000313" key="3">
    <source>
        <dbReference type="EMBL" id="GFG33072.1"/>
    </source>
</evidence>